<dbReference type="PANTHER" id="PTHR34970">
    <property type="entry name" value="ABC TRANSPORTER A FAMILY PROTEIN"/>
    <property type="match status" value="1"/>
</dbReference>
<reference evidence="1" key="1">
    <citation type="submission" date="2022-04" db="EMBL/GenBank/DDBJ databases">
        <title>A functionally conserved STORR gene fusion in Papaver species that diverged 16.8 million years ago.</title>
        <authorList>
            <person name="Catania T."/>
        </authorList>
    </citation>
    <scope>NUCLEOTIDE SEQUENCE</scope>
    <source>
        <strain evidence="1">S-188037</strain>
    </source>
</reference>
<comment type="caution">
    <text evidence="1">The sequence shown here is derived from an EMBL/GenBank/DDBJ whole genome shotgun (WGS) entry which is preliminary data.</text>
</comment>
<protein>
    <submittedName>
        <fullName evidence="1">Uncharacterized protein</fullName>
    </submittedName>
</protein>
<evidence type="ECO:0000313" key="1">
    <source>
        <dbReference type="EMBL" id="KAI3919444.1"/>
    </source>
</evidence>
<dbReference type="Proteomes" id="UP001202328">
    <property type="component" value="Unassembled WGS sequence"/>
</dbReference>
<gene>
    <name evidence="1" type="ORF">MKW98_030155</name>
</gene>
<dbReference type="EMBL" id="JAJJMB010008884">
    <property type="protein sequence ID" value="KAI3919444.1"/>
    <property type="molecule type" value="Genomic_DNA"/>
</dbReference>
<accession>A0AAD4STM1</accession>
<proteinExistence type="predicted"/>
<organism evidence="1 2">
    <name type="scientific">Papaver atlanticum</name>
    <dbReference type="NCBI Taxonomy" id="357466"/>
    <lineage>
        <taxon>Eukaryota</taxon>
        <taxon>Viridiplantae</taxon>
        <taxon>Streptophyta</taxon>
        <taxon>Embryophyta</taxon>
        <taxon>Tracheophyta</taxon>
        <taxon>Spermatophyta</taxon>
        <taxon>Magnoliopsida</taxon>
        <taxon>Ranunculales</taxon>
        <taxon>Papaveraceae</taxon>
        <taxon>Papaveroideae</taxon>
        <taxon>Papaver</taxon>
    </lineage>
</organism>
<dbReference type="PANTHER" id="PTHR34970:SF5">
    <property type="entry name" value="PROTEIN, PUTATIVE-RELATED"/>
    <property type="match status" value="1"/>
</dbReference>
<keyword evidence="2" id="KW-1185">Reference proteome</keyword>
<sequence length="74" mass="8440">MMRTRFVSFGFSFCVTGAAIAQFVWKDLLTERISLTSEVKHKFDALEARISTLESLKLQKKESAQDEGQVRVEV</sequence>
<dbReference type="AlphaFoldDB" id="A0AAD4STM1"/>
<name>A0AAD4STM1_9MAGN</name>
<evidence type="ECO:0000313" key="2">
    <source>
        <dbReference type="Proteomes" id="UP001202328"/>
    </source>
</evidence>